<reference evidence="1" key="1">
    <citation type="submission" date="2017-08" db="EMBL/GenBank/DDBJ databases">
        <authorList>
            <person name="Polle J.E."/>
            <person name="Barry K."/>
            <person name="Cushman J."/>
            <person name="Schmutz J."/>
            <person name="Tran D."/>
            <person name="Hathwaick L.T."/>
            <person name="Yim W.C."/>
            <person name="Jenkins J."/>
            <person name="Mckie-Krisberg Z.M."/>
            <person name="Prochnik S."/>
            <person name="Lindquist E."/>
            <person name="Dockter R.B."/>
            <person name="Adam C."/>
            <person name="Molina H."/>
            <person name="Bunkerborg J."/>
            <person name="Jin E."/>
            <person name="Buchheim M."/>
            <person name="Magnuson J."/>
        </authorList>
    </citation>
    <scope>NUCLEOTIDE SEQUENCE</scope>
    <source>
        <strain evidence="1">CCAP 19/18</strain>
    </source>
</reference>
<name>A0ABQ7H7U1_DUNSA</name>
<dbReference type="Proteomes" id="UP000815325">
    <property type="component" value="Unassembled WGS sequence"/>
</dbReference>
<evidence type="ECO:0000313" key="1">
    <source>
        <dbReference type="EMBL" id="KAF5842920.1"/>
    </source>
</evidence>
<keyword evidence="2" id="KW-1185">Reference proteome</keyword>
<sequence length="131" mass="14615">MAGRALGCDVNHATQHVQARRGRGNSLCPSSLPLVTFIPWLAMDMKHITTGFCSEHTKETVAYAVKEGLEWMDDNQEAVTEELNDKLKEIEDICNCTIVGHWTAARPVGTQNLPIVTQWVWLVMNSTFGET</sequence>
<dbReference type="InterPro" id="IPR029048">
    <property type="entry name" value="HSP70_C_sf"/>
</dbReference>
<organism evidence="1 2">
    <name type="scientific">Dunaliella salina</name>
    <name type="common">Green alga</name>
    <name type="synonym">Protococcus salinus</name>
    <dbReference type="NCBI Taxonomy" id="3046"/>
    <lineage>
        <taxon>Eukaryota</taxon>
        <taxon>Viridiplantae</taxon>
        <taxon>Chlorophyta</taxon>
        <taxon>core chlorophytes</taxon>
        <taxon>Chlorophyceae</taxon>
        <taxon>CS clade</taxon>
        <taxon>Chlamydomonadales</taxon>
        <taxon>Dunaliellaceae</taxon>
        <taxon>Dunaliella</taxon>
    </lineage>
</organism>
<protein>
    <submittedName>
        <fullName evidence="1">Uncharacterized protein</fullName>
    </submittedName>
</protein>
<gene>
    <name evidence="1" type="ORF">DUNSADRAFT_3947</name>
</gene>
<evidence type="ECO:0000313" key="2">
    <source>
        <dbReference type="Proteomes" id="UP000815325"/>
    </source>
</evidence>
<accession>A0ABQ7H7U1</accession>
<dbReference type="EMBL" id="MU069452">
    <property type="protein sequence ID" value="KAF5842920.1"/>
    <property type="molecule type" value="Genomic_DNA"/>
</dbReference>
<dbReference type="Gene3D" id="1.20.1270.10">
    <property type="match status" value="1"/>
</dbReference>
<comment type="caution">
    <text evidence="1">The sequence shown here is derived from an EMBL/GenBank/DDBJ whole genome shotgun (WGS) entry which is preliminary data.</text>
</comment>
<dbReference type="SUPFAM" id="SSF100934">
    <property type="entry name" value="Heat shock protein 70kD (HSP70), C-terminal subdomain"/>
    <property type="match status" value="1"/>
</dbReference>
<proteinExistence type="predicted"/>